<keyword evidence="2" id="KW-1185">Reference proteome</keyword>
<evidence type="ECO:0000313" key="1">
    <source>
        <dbReference type="EMBL" id="MBM6736921.1"/>
    </source>
</evidence>
<dbReference type="EMBL" id="JACLYY010000002">
    <property type="protein sequence ID" value="MBM6736921.1"/>
    <property type="molecule type" value="Genomic_DNA"/>
</dbReference>
<comment type="caution">
    <text evidence="1">The sequence shown here is derived from an EMBL/GenBank/DDBJ whole genome shotgun (WGS) entry which is preliminary data.</text>
</comment>
<name>A0ABS2E5N2_9FIRM</name>
<reference evidence="1 2" key="1">
    <citation type="journal article" date="2021" name="Sci. Rep.">
        <title>The distribution of antibiotic resistance genes in chicken gut microbiota commensals.</title>
        <authorList>
            <person name="Juricova H."/>
            <person name="Matiasovicova J."/>
            <person name="Kubasova T."/>
            <person name="Cejkova D."/>
            <person name="Rychlik I."/>
        </authorList>
    </citation>
    <scope>NUCLEOTIDE SEQUENCE [LARGE SCALE GENOMIC DNA]</scope>
    <source>
        <strain evidence="1 2">An773</strain>
    </source>
</reference>
<proteinExistence type="predicted"/>
<accession>A0ABS2E5N2</accession>
<evidence type="ECO:0000313" key="2">
    <source>
        <dbReference type="Proteomes" id="UP000716906"/>
    </source>
</evidence>
<dbReference type="Proteomes" id="UP000716906">
    <property type="component" value="Unassembled WGS sequence"/>
</dbReference>
<protein>
    <submittedName>
        <fullName evidence="1">Uncharacterized protein</fullName>
    </submittedName>
</protein>
<dbReference type="RefSeq" id="WP_138302850.1">
    <property type="nucleotide sequence ID" value="NZ_JACLYY010000002.1"/>
</dbReference>
<organism evidence="1 2">
    <name type="scientific">Faecalicatena fissicatena</name>
    <dbReference type="NCBI Taxonomy" id="290055"/>
    <lineage>
        <taxon>Bacteria</taxon>
        <taxon>Bacillati</taxon>
        <taxon>Bacillota</taxon>
        <taxon>Clostridia</taxon>
        <taxon>Lachnospirales</taxon>
        <taxon>Lachnospiraceae</taxon>
        <taxon>Faecalicatena</taxon>
    </lineage>
</organism>
<gene>
    <name evidence="1" type="ORF">H7U36_02185</name>
</gene>
<sequence>MEKRKDGFIFIVFSVESTEEVNALTIDMIETGLDVLYEPKNIGGMYESCFVCTEESGLKIRACPDR</sequence>